<evidence type="ECO:0000256" key="11">
    <source>
        <dbReference type="SAM" id="MobiDB-lite"/>
    </source>
</evidence>
<dbReference type="CDD" id="cd02891">
    <property type="entry name" value="A2M_like"/>
    <property type="match status" value="1"/>
</dbReference>
<dbReference type="InterPro" id="IPR041246">
    <property type="entry name" value="Bact_MG10"/>
</dbReference>
<dbReference type="SUPFAM" id="SSF53955">
    <property type="entry name" value="Lysozyme-like"/>
    <property type="match status" value="1"/>
</dbReference>
<dbReference type="GO" id="GO:0009252">
    <property type="term" value="P:peptidoglycan biosynthetic process"/>
    <property type="evidence" value="ECO:0007669"/>
    <property type="project" value="InterPro"/>
</dbReference>
<protein>
    <recommendedName>
        <fullName evidence="9">peptidoglycan glycosyltransferase</fullName>
        <ecNumber evidence="9">2.4.99.28</ecNumber>
    </recommendedName>
</protein>
<evidence type="ECO:0000259" key="12">
    <source>
        <dbReference type="SMART" id="SM01359"/>
    </source>
</evidence>
<evidence type="ECO:0000256" key="3">
    <source>
        <dbReference type="ARBA" id="ARBA00010556"/>
    </source>
</evidence>
<dbReference type="InterPro" id="IPR001460">
    <property type="entry name" value="PCN-bd_Tpept"/>
</dbReference>
<dbReference type="InterPro" id="IPR021868">
    <property type="entry name" value="Alpha_2_Macroglob_MG3"/>
</dbReference>
<dbReference type="NCBIfam" id="TIGR02073">
    <property type="entry name" value="PBP_1c"/>
    <property type="match status" value="1"/>
</dbReference>
<dbReference type="GO" id="GO:0004866">
    <property type="term" value="F:endopeptidase inhibitor activity"/>
    <property type="evidence" value="ECO:0007669"/>
    <property type="project" value="InterPro"/>
</dbReference>
<dbReference type="Pfam" id="PF07703">
    <property type="entry name" value="A2M_BRD"/>
    <property type="match status" value="1"/>
</dbReference>
<dbReference type="InterPro" id="IPR001599">
    <property type="entry name" value="Macroglobln_a2"/>
</dbReference>
<dbReference type="InterPro" id="IPR011625">
    <property type="entry name" value="A2M_N_BRD"/>
</dbReference>
<feature type="domain" description="Alpha-2-macroglobulin" evidence="13">
    <location>
        <begin position="1292"/>
        <end position="1382"/>
    </location>
</feature>
<feature type="region of interest" description="Disordered" evidence="11">
    <location>
        <begin position="563"/>
        <end position="604"/>
    </location>
</feature>
<keyword evidence="8" id="KW-0511">Multifunctional enzyme</keyword>
<evidence type="ECO:0000259" key="13">
    <source>
        <dbReference type="SMART" id="SM01360"/>
    </source>
</evidence>
<dbReference type="InterPro" id="IPR041203">
    <property type="entry name" value="Bact_A2M_MG5"/>
</dbReference>
<dbReference type="InterPro" id="IPR036950">
    <property type="entry name" value="PBP_transglycosylase"/>
</dbReference>
<evidence type="ECO:0000313" key="15">
    <source>
        <dbReference type="Proteomes" id="UP000005824"/>
    </source>
</evidence>
<dbReference type="GO" id="GO:0004180">
    <property type="term" value="F:carboxypeptidase activity"/>
    <property type="evidence" value="ECO:0007669"/>
    <property type="project" value="UniProtKB-KW"/>
</dbReference>
<dbReference type="Pfam" id="PF00207">
    <property type="entry name" value="A2M"/>
    <property type="match status" value="1"/>
</dbReference>
<dbReference type="RefSeq" id="WP_006981094.1">
    <property type="nucleotide sequence ID" value="NZ_ABVL01000011.1"/>
</dbReference>
<comment type="similarity">
    <text evidence="2">In the N-terminal section; belongs to the glycosyltransferase 51 family.</text>
</comment>
<comment type="catalytic activity">
    <reaction evidence="10">
        <text>[GlcNAc-(1-&gt;4)-Mur2Ac(oyl-L-Ala-gamma-D-Glu-L-Lys-D-Ala-D-Ala)](n)-di-trans,octa-cis-undecaprenyl diphosphate + beta-D-GlcNAc-(1-&gt;4)-Mur2Ac(oyl-L-Ala-gamma-D-Glu-L-Lys-D-Ala-D-Ala)-di-trans,octa-cis-undecaprenyl diphosphate = [GlcNAc-(1-&gt;4)-Mur2Ac(oyl-L-Ala-gamma-D-Glu-L-Lys-D-Ala-D-Ala)](n+1)-di-trans,octa-cis-undecaprenyl diphosphate + di-trans,octa-cis-undecaprenyl diphosphate + H(+)</text>
        <dbReference type="Rhea" id="RHEA:23708"/>
        <dbReference type="Rhea" id="RHEA-COMP:9602"/>
        <dbReference type="Rhea" id="RHEA-COMP:9603"/>
        <dbReference type="ChEBI" id="CHEBI:15378"/>
        <dbReference type="ChEBI" id="CHEBI:58405"/>
        <dbReference type="ChEBI" id="CHEBI:60033"/>
        <dbReference type="ChEBI" id="CHEBI:78435"/>
        <dbReference type="EC" id="2.4.99.28"/>
    </reaction>
</comment>
<dbReference type="EMBL" id="ABVL01000011">
    <property type="protein sequence ID" value="EDY18732.1"/>
    <property type="molecule type" value="Genomic_DNA"/>
</dbReference>
<comment type="similarity">
    <text evidence="3">Belongs to the protease inhibitor I39 (alpha-2-macroglobulin) family. Bacterial alpha-2-macroglobulin subfamily.</text>
</comment>
<dbReference type="InterPro" id="IPR041462">
    <property type="entry name" value="Bact_A2M_MG6"/>
</dbReference>
<dbReference type="Pfam" id="PF17972">
    <property type="entry name" value="bMG5"/>
    <property type="match status" value="1"/>
</dbReference>
<evidence type="ECO:0000256" key="4">
    <source>
        <dbReference type="ARBA" id="ARBA00022645"/>
    </source>
</evidence>
<dbReference type="SUPFAM" id="SSF48239">
    <property type="entry name" value="Terpenoid cyclases/Protein prenyltransferases"/>
    <property type="match status" value="1"/>
</dbReference>
<feature type="domain" description="Alpha-2-macroglobulin bait region" evidence="12">
    <location>
        <begin position="1092"/>
        <end position="1231"/>
    </location>
</feature>
<dbReference type="Gene3D" id="2.60.40.3710">
    <property type="match status" value="1"/>
</dbReference>
<dbReference type="EC" id="2.4.99.28" evidence="9"/>
<evidence type="ECO:0000256" key="5">
    <source>
        <dbReference type="ARBA" id="ARBA00022670"/>
    </source>
</evidence>
<dbReference type="Gene3D" id="1.10.3810.10">
    <property type="entry name" value="Biosynthetic peptidoglycan transglycosylase-like"/>
    <property type="match status" value="1"/>
</dbReference>
<dbReference type="Pfam" id="PF00905">
    <property type="entry name" value="Transpeptidase"/>
    <property type="match status" value="1"/>
</dbReference>
<evidence type="ECO:0000313" key="14">
    <source>
        <dbReference type="EMBL" id="EDY18732.1"/>
    </source>
</evidence>
<keyword evidence="15" id="KW-1185">Reference proteome</keyword>
<dbReference type="SMART" id="SM01359">
    <property type="entry name" value="A2M_N_2"/>
    <property type="match status" value="1"/>
</dbReference>
<dbReference type="SMART" id="SM01360">
    <property type="entry name" value="A2M"/>
    <property type="match status" value="1"/>
</dbReference>
<dbReference type="Pfam" id="PF00912">
    <property type="entry name" value="Transgly"/>
    <property type="match status" value="1"/>
</dbReference>
<evidence type="ECO:0000256" key="8">
    <source>
        <dbReference type="ARBA" id="ARBA00023268"/>
    </source>
</evidence>
<dbReference type="InterPro" id="IPR008930">
    <property type="entry name" value="Terpenoid_cyclase/PrenylTrfase"/>
</dbReference>
<feature type="region of interest" description="Disordered" evidence="11">
    <location>
        <begin position="2628"/>
        <end position="2702"/>
    </location>
</feature>
<feature type="compositionally biased region" description="Basic residues" evidence="11">
    <location>
        <begin position="2648"/>
        <end position="2683"/>
    </location>
</feature>
<evidence type="ECO:0000256" key="7">
    <source>
        <dbReference type="ARBA" id="ARBA00022801"/>
    </source>
</evidence>
<comment type="caution">
    <text evidence="14">The sequence shown here is derived from an EMBL/GenBank/DDBJ whole genome shotgun (WGS) entry which is preliminary data.</text>
</comment>
<dbReference type="Pfam" id="PF17962">
    <property type="entry name" value="bMG6"/>
    <property type="match status" value="1"/>
</dbReference>
<accession>B4D4D1</accession>
<dbReference type="GO" id="GO:0006508">
    <property type="term" value="P:proteolysis"/>
    <property type="evidence" value="ECO:0007669"/>
    <property type="project" value="UniProtKB-KW"/>
</dbReference>
<dbReference type="InterPro" id="IPR002890">
    <property type="entry name" value="MG2"/>
</dbReference>
<dbReference type="InterPro" id="IPR011815">
    <property type="entry name" value="PBP_1c"/>
</dbReference>
<dbReference type="STRING" id="497964.CfE428DRAFT_3769"/>
<evidence type="ECO:0000256" key="9">
    <source>
        <dbReference type="ARBA" id="ARBA00044770"/>
    </source>
</evidence>
<dbReference type="InterPro" id="IPR001264">
    <property type="entry name" value="Glyco_trans_51"/>
</dbReference>
<dbReference type="InterPro" id="IPR023346">
    <property type="entry name" value="Lysozyme-like_dom_sf"/>
</dbReference>
<dbReference type="Pfam" id="PF01835">
    <property type="entry name" value="MG2"/>
    <property type="match status" value="1"/>
</dbReference>
<dbReference type="Pfam" id="PF11974">
    <property type="entry name" value="bMG3"/>
    <property type="match status" value="1"/>
</dbReference>
<dbReference type="eggNOG" id="COG2373">
    <property type="taxonomic scope" value="Bacteria"/>
</dbReference>
<proteinExistence type="inferred from homology"/>
<dbReference type="InParanoid" id="B4D4D1"/>
<dbReference type="PANTHER" id="PTHR40094">
    <property type="entry name" value="ALPHA-2-MACROGLOBULIN HOMOLOG"/>
    <property type="match status" value="1"/>
</dbReference>
<reference evidence="14 15" key="1">
    <citation type="journal article" date="2011" name="J. Bacteriol.">
        <title>Genome sequence of Chthoniobacter flavus Ellin428, an aerobic heterotrophic soil bacterium.</title>
        <authorList>
            <person name="Kant R."/>
            <person name="van Passel M.W."/>
            <person name="Palva A."/>
            <person name="Lucas S."/>
            <person name="Lapidus A."/>
            <person name="Glavina Del Rio T."/>
            <person name="Dalin E."/>
            <person name="Tice H."/>
            <person name="Bruce D."/>
            <person name="Goodwin L."/>
            <person name="Pitluck S."/>
            <person name="Larimer F.W."/>
            <person name="Land M.L."/>
            <person name="Hauser L."/>
            <person name="Sangwan P."/>
            <person name="de Vos W.M."/>
            <person name="Janssen P.H."/>
            <person name="Smidt H."/>
        </authorList>
    </citation>
    <scope>NUCLEOTIDE SEQUENCE [LARGE SCALE GENOMIC DNA]</scope>
    <source>
        <strain evidence="14 15">Ellin428</strain>
    </source>
</reference>
<evidence type="ECO:0000256" key="6">
    <source>
        <dbReference type="ARBA" id="ARBA00022729"/>
    </source>
</evidence>
<keyword evidence="4" id="KW-0121">Carboxypeptidase</keyword>
<comment type="similarity">
    <text evidence="1">In the C-terminal section; belongs to the transpeptidase family.</text>
</comment>
<dbReference type="InterPro" id="IPR051802">
    <property type="entry name" value="YfhM-like"/>
</dbReference>
<keyword evidence="7" id="KW-0378">Hydrolase</keyword>
<dbReference type="GO" id="GO:0008955">
    <property type="term" value="F:peptidoglycan glycosyltransferase activity"/>
    <property type="evidence" value="ECO:0007669"/>
    <property type="project" value="UniProtKB-EC"/>
</dbReference>
<name>B4D4D1_9BACT</name>
<dbReference type="SUPFAM" id="SSF56601">
    <property type="entry name" value="beta-lactamase/transpeptidase-like"/>
    <property type="match status" value="1"/>
</dbReference>
<dbReference type="FunCoup" id="B4D4D1">
    <property type="interactions" value="108"/>
</dbReference>
<sequence length="2702" mass="299900">MFTKFQRFLSLLVGDFHWNPPEWPRRSARTGFNWVRGHRRASVITVLVLAALIAGGWQTWNWYRHRPKPVTISVTVESPGVTPMEKELKPRPIYIRFGGSVARLDQMTKPTLQAVASGSHATPAPAVRGIQMDPPANGAWHWASDRLLVFEPKQDWPADQKYRITLDRSLFPSHVLLEKYVVEATTPPFGAEISKIEFYTDPTEPTVKQVVATFEFTHRVDLVELEKRLKLTVIGESEIFKKGAPQFTLTAGQHQRIAYLRTSPLILPEHEDFLRVTLEKGLPTLQGGAVTSAEVEKKVEVPDIYSFFRISKTTGTIVRNNEGDPEQLIMIETKGAAKTEDIQKGLHVYLLPKRKPAKEDDDAEKKDWSSAEEIDEAVLKRATLLPIKAVPSARENSELHSFKVSLEAEGQLYVTIDKGVHALGGFLLRDDYAAIMPVPELPREIEIQGQGGVLALNGEHKLSIKSRGVRTIEYEVARVPADQINHLVSQTRGEFQNPEFVNYHFGRENIARIATERQSINFKNKFKANYSAFDFSKHLHPADDGGSAMQGLFFLRAREWTPPKKKDAENQENAEESTERTDREEAGAADEEDDTNGEDSETNVGDGRFILITDIGMVVKENTDGSRDVFLMSIKTGDPLGGVAVEVLAKNGVPLLTAQTAPDGHVNFPSLGKPTREKTPVAFVARRGNDVAFIPYSRSDRLVDYSRFDTGGVESRSGAELDAFVFTERGIYRPGDEIRIGLIVKQRDWGGKLEGLPVETEILDARGTSVQVRKLALPAMGYAETSYQTAYESPTGAYTISVYLVKDGKRGTLLGETSVTVKEFLPDRMKIESVLSKDTKSGWVTPDDLRAAVTLRNLYGTPATARRIKAHMVLSPADFEFQEYPGFSFYDRLYDEKKERKAQEVEIGEEKTNDQGVADFELNLDRFADATYAMTLYVEGFEADGGRSVNTSNHLLVSASPYVIGAKPDGDFSYLKMGSAHTLEWIALDPTLKKIAVEDLEARLIEQVYVSVLSKNEDGNYVYESVMRENVIRTEKVSIGEEGLKYTVPTDVPGNYVLELREKDDETRISRVSFCVVGRGAVSRSLEKDAELQVKLSRPQYNTGDDIEISIVAPYTGAGLITIERDKVYAHTWFKADRTSTVQHIKVPADFEGTGYVNVCFVRALDSKEVFMSPLSYAVESFKANIEKRRLPITLHALAKAKPGEPLHISYKTDRPSRIAVFAVDQGILQVTDYQLPNPLAHFFRKAALMVQTRQIVDLILPEYSILRSASAFGGDGEKHLNPFRRVTEKPVVFWSGIIDADAREREVIYDVPDYFSGTLTIMAVAVAPDAVGSAEMNSLVRGPFVLTPNVPTVAAPGDQFDVSVTVANGVEGSGENAEVQVTAQPSEHLEIVKAPANPLQISEGREISTTFTVRAKEKFGSASLLFRASANGQESKLRSTLSVRPAVPFMTSVRSGNFLKDAYEIPVERRIHPDFRRLDATVSALPLGLARGLDMFLKNYPNGCSEQITSGSFCRLLLADEADFGLTRGEISKQLEHTFATLRRRQNDQGGFGYWAAENSSDRIDFVSTYVMHFLIEAKAAGFAPPANVFQSGLRHLQAMVVLDPHDLREARIQAYAIYLLTREGVVTTNYILNLRDYLDKHYPKQWTGDLTAVYLAGADELLKKHDDAQRLIKGYKLGVHDPHEWWDFHSALGADSQYIAIIARHFPDLLKRVSAEDFQKIITRPIGDGRFNTLSAACAVLALKSYSQHLTLTQTVPQLGVTEISAKRETPLRMEGSTLLKRGTFSANATALRFTAKNPVHGMGAFYQVVEAGYDDALPTVPVADGLEIFREFVDDKGAVTHTAALGEPITVRLLIRSLHGELSNIAIVDLMPGGFEMAAGSLEPGVGSHGFDYVDVREDRVVFFGGVDSRVREVTYKIKPTNRGEFIVPPTFAESMYDRAIKARSLPGKITVTDGAMKKARWLWISLGCVYGLGRRAWRHVQRPGSGDFPVADRIQRAQRHPFWRRFATQGDWKVAPPQGPLWPRMRDPGAWLHTPYTKPFRRRSPVIADFFKRLGLALAFIPLLLATGWFFLPAPPPLDGLSWSQRVLDRDGHLLRLTLSADDKYRLPTPLAQIAPELVNATLTHEDQHFWKHPGINPVAVLRAAWHLGLGQRGRGGASTITMQLARLRYGLHTRTARGKLLQMWRALEIERHYTKAQILEHYLDLAPYGRNIEGVGAASLLYFGKPASALTAHEAIALSVVPQSPTRRTPRAESANPALTAASHRLAARLCSLADARQGSDLAEAGRPSSSDSDAFDVDTVPIRPHLTRDFVAPHFVLRVARRDPTQREITTTLDRDLQRLLERRIAAYVDANRRLGVSNAAAMLIDTRTMEVLAQAGSAAFFDPAISGQVDGTRSRRSPGSTLKPFIYAAAMDQGLIHPLTMLTDAPRRFGGYNPENFDGDFAGPIHATDALARSRNVPAVALAAQLTHPTFYQLLRKGGVALPHEESYYGLALPLGGGEVTMEELVRLYAALANGGRLRPLQRTLPHPPSEGGTRLVSPEAAFLALEMLGHVPRPDIGTEAGADGIYWKTGTSMGFRDAWSIGVFDHFVLAVWIGNFDGRRCATFVGRTCAGPLLFQIIDTLRTPGPGPPAPHPASDRRQSSARRILRRERTASHRRVPPSRHRLVHSRRFAHHPLRGTSRNPGGCRDRTPRAVR</sequence>
<dbReference type="Gene3D" id="2.60.40.1930">
    <property type="match status" value="1"/>
</dbReference>
<dbReference type="GO" id="GO:0008658">
    <property type="term" value="F:penicillin binding"/>
    <property type="evidence" value="ECO:0007669"/>
    <property type="project" value="InterPro"/>
</dbReference>
<keyword evidence="6" id="KW-0732">Signal</keyword>
<feature type="compositionally biased region" description="Acidic residues" evidence="11">
    <location>
        <begin position="587"/>
        <end position="601"/>
    </location>
</feature>
<feature type="compositionally biased region" description="Basic and acidic residues" evidence="11">
    <location>
        <begin position="2693"/>
        <end position="2702"/>
    </location>
</feature>
<dbReference type="InterPro" id="IPR012338">
    <property type="entry name" value="Beta-lactam/transpept-like"/>
</dbReference>
<evidence type="ECO:0000256" key="1">
    <source>
        <dbReference type="ARBA" id="ARBA00007090"/>
    </source>
</evidence>
<dbReference type="Pfam" id="PF17973">
    <property type="entry name" value="bMG10"/>
    <property type="match status" value="1"/>
</dbReference>
<dbReference type="eggNOG" id="COG4953">
    <property type="taxonomic scope" value="Bacteria"/>
</dbReference>
<keyword evidence="5" id="KW-0645">Protease</keyword>
<dbReference type="Proteomes" id="UP000005824">
    <property type="component" value="Unassembled WGS sequence"/>
</dbReference>
<organism evidence="14 15">
    <name type="scientific">Chthoniobacter flavus Ellin428</name>
    <dbReference type="NCBI Taxonomy" id="497964"/>
    <lineage>
        <taxon>Bacteria</taxon>
        <taxon>Pseudomonadati</taxon>
        <taxon>Verrucomicrobiota</taxon>
        <taxon>Spartobacteria</taxon>
        <taxon>Chthoniobacterales</taxon>
        <taxon>Chthoniobacteraceae</taxon>
        <taxon>Chthoniobacter</taxon>
    </lineage>
</organism>
<feature type="compositionally biased region" description="Basic and acidic residues" evidence="11">
    <location>
        <begin position="577"/>
        <end position="586"/>
    </location>
</feature>
<dbReference type="Gene3D" id="3.40.710.10">
    <property type="entry name" value="DD-peptidase/beta-lactamase superfamily"/>
    <property type="match status" value="1"/>
</dbReference>
<gene>
    <name evidence="14" type="ORF">CfE428DRAFT_3769</name>
</gene>
<dbReference type="PANTHER" id="PTHR40094:SF1">
    <property type="entry name" value="UBIQUITIN DOMAIN-CONTAINING PROTEIN"/>
    <property type="match status" value="1"/>
</dbReference>
<dbReference type="Gene3D" id="1.50.10.20">
    <property type="match status" value="1"/>
</dbReference>
<evidence type="ECO:0000256" key="10">
    <source>
        <dbReference type="ARBA" id="ARBA00049902"/>
    </source>
</evidence>
<evidence type="ECO:0000256" key="2">
    <source>
        <dbReference type="ARBA" id="ARBA00007739"/>
    </source>
</evidence>